<dbReference type="GO" id="GO:0005730">
    <property type="term" value="C:nucleolus"/>
    <property type="evidence" value="ECO:0007669"/>
    <property type="project" value="UniProtKB-SubCell"/>
</dbReference>
<dbReference type="HOGENOM" id="CLU_010564_0_0_1"/>
<keyword evidence="4" id="KW-0539">Nucleus</keyword>
<feature type="compositionally biased region" description="Basic and acidic residues" evidence="5">
    <location>
        <begin position="28"/>
        <end position="49"/>
    </location>
</feature>
<feature type="compositionally biased region" description="Acidic residues" evidence="5">
    <location>
        <begin position="512"/>
        <end position="526"/>
    </location>
</feature>
<evidence type="ECO:0000259" key="6">
    <source>
        <dbReference type="Pfam" id="PF08159"/>
    </source>
</evidence>
<evidence type="ECO:0000259" key="7">
    <source>
        <dbReference type="Pfam" id="PF25121"/>
    </source>
</evidence>
<evidence type="ECO:0000256" key="3">
    <source>
        <dbReference type="ARBA" id="ARBA00023054"/>
    </source>
</evidence>
<feature type="compositionally biased region" description="Acidic residues" evidence="5">
    <location>
        <begin position="142"/>
        <end position="153"/>
    </location>
</feature>
<dbReference type="PANTHER" id="PTHR12202:SF0">
    <property type="entry name" value="ESF1 HOMOLOG"/>
    <property type="match status" value="1"/>
</dbReference>
<feature type="compositionally biased region" description="Basic and acidic residues" evidence="5">
    <location>
        <begin position="59"/>
        <end position="81"/>
    </location>
</feature>
<evidence type="ECO:0000313" key="9">
    <source>
        <dbReference type="Proteomes" id="UP000027195"/>
    </source>
</evidence>
<dbReference type="InterPro" id="IPR012580">
    <property type="entry name" value="NUC153"/>
</dbReference>
<feature type="compositionally biased region" description="Acidic residues" evidence="5">
    <location>
        <begin position="255"/>
        <end position="264"/>
    </location>
</feature>
<name>A0A067MMS6_BOTB1</name>
<organism evidence="8 9">
    <name type="scientific">Botryobasidium botryosum (strain FD-172 SS1)</name>
    <dbReference type="NCBI Taxonomy" id="930990"/>
    <lineage>
        <taxon>Eukaryota</taxon>
        <taxon>Fungi</taxon>
        <taxon>Dikarya</taxon>
        <taxon>Basidiomycota</taxon>
        <taxon>Agaricomycotina</taxon>
        <taxon>Agaricomycetes</taxon>
        <taxon>Cantharellales</taxon>
        <taxon>Botryobasidiaceae</taxon>
        <taxon>Botryobasidium</taxon>
    </lineage>
</organism>
<feature type="region of interest" description="Disordered" evidence="5">
    <location>
        <begin position="233"/>
        <end position="276"/>
    </location>
</feature>
<feature type="compositionally biased region" description="Basic and acidic residues" evidence="5">
    <location>
        <begin position="1"/>
        <end position="16"/>
    </location>
</feature>
<feature type="region of interest" description="Disordered" evidence="5">
    <location>
        <begin position="632"/>
        <end position="713"/>
    </location>
</feature>
<dbReference type="Pfam" id="PF08159">
    <property type="entry name" value="NUC153"/>
    <property type="match status" value="1"/>
</dbReference>
<evidence type="ECO:0000313" key="8">
    <source>
        <dbReference type="EMBL" id="KDQ12856.1"/>
    </source>
</evidence>
<dbReference type="Proteomes" id="UP000027195">
    <property type="component" value="Unassembled WGS sequence"/>
</dbReference>
<dbReference type="Pfam" id="PF25121">
    <property type="entry name" value="RRM_ESF1"/>
    <property type="match status" value="1"/>
</dbReference>
<proteinExistence type="inferred from homology"/>
<evidence type="ECO:0000256" key="4">
    <source>
        <dbReference type="ARBA" id="ARBA00023242"/>
    </source>
</evidence>
<keyword evidence="9" id="KW-1185">Reference proteome</keyword>
<feature type="domain" description="ESF1 RRM" evidence="7">
    <location>
        <begin position="183"/>
        <end position="345"/>
    </location>
</feature>
<dbReference type="GO" id="GO:0003723">
    <property type="term" value="F:RNA binding"/>
    <property type="evidence" value="ECO:0007669"/>
    <property type="project" value="TreeGrafter"/>
</dbReference>
<dbReference type="InterPro" id="IPR056750">
    <property type="entry name" value="RRM_ESF1"/>
</dbReference>
<feature type="compositionally biased region" description="Basic and acidic residues" evidence="5">
    <location>
        <begin position="661"/>
        <end position="676"/>
    </location>
</feature>
<feature type="compositionally biased region" description="Basic and acidic residues" evidence="5">
    <location>
        <begin position="496"/>
        <end position="511"/>
    </location>
</feature>
<dbReference type="GO" id="GO:0006364">
    <property type="term" value="P:rRNA processing"/>
    <property type="evidence" value="ECO:0007669"/>
    <property type="project" value="InterPro"/>
</dbReference>
<feature type="compositionally biased region" description="Basic and acidic residues" evidence="5">
    <location>
        <begin position="233"/>
        <end position="254"/>
    </location>
</feature>
<dbReference type="AlphaFoldDB" id="A0A067MMS6"/>
<feature type="compositionally biased region" description="Basic and acidic residues" evidence="5">
    <location>
        <begin position="475"/>
        <end position="485"/>
    </location>
</feature>
<feature type="compositionally biased region" description="Acidic residues" evidence="5">
    <location>
        <begin position="82"/>
        <end position="91"/>
    </location>
</feature>
<feature type="compositionally biased region" description="Basic and acidic residues" evidence="5">
    <location>
        <begin position="684"/>
        <end position="694"/>
    </location>
</feature>
<feature type="compositionally biased region" description="Basic residues" evidence="5">
    <location>
        <begin position="486"/>
        <end position="495"/>
    </location>
</feature>
<feature type="region of interest" description="Disordered" evidence="5">
    <location>
        <begin position="1"/>
        <end position="153"/>
    </location>
</feature>
<dbReference type="InterPro" id="IPR039754">
    <property type="entry name" value="Esf1"/>
</dbReference>
<gene>
    <name evidence="8" type="ORF">BOTBODRAFT_134036</name>
</gene>
<dbReference type="OrthoDB" id="431825at2759"/>
<dbReference type="InParanoid" id="A0A067MMS6"/>
<comment type="subcellular location">
    <subcellularLocation>
        <location evidence="1">Nucleus</location>
        <location evidence="1">Nucleolus</location>
    </subcellularLocation>
</comment>
<dbReference type="FunCoup" id="A0A067MMS6">
    <property type="interactions" value="655"/>
</dbReference>
<sequence length="713" mass="80069">MSSDTRFSRLKTDPRFRRPKKQSTKVVVDQRFKSIFEGDKKGKGKDKGAGKGKGSGKASVDKYGRKISANHDRDNLRRFYQLEDDEAEGEEGGSSRAPDYARGEVLLESSDEGSSDSESDAGEVTLGRDVHKEPESRRKEADDELEIDLDESNFADLDAQAEAYAKESAKTAAEAESSRGAETSRIAVVNLDWDHIRSEHLFKIFSSVVASASGKKGRVLNVRVYPSEFGKERMAREEKEGPPPEVFKKSRRGDIDEEEEEEDINEKTIFNEDGGEEYNEDALRQYQLERLRYYYAIVTCDSVATAAHAYSELEGTELERSANVFDLSYVPEDMEFGDDFRDEATTDAAVFKGVDFVTDALRHSKVKLTWDDDDPNRVQFTRRTLTRKQIEEDDFRAYIASSESEDEEEEGNAGRKAARRDKLRSLLLEDDNLPEGWGGKEDKGGDMEITFTPGLSESSNKKSSAGGGEGDGDKDETTLERYARKQREKRAKKKAAKQDGEETKKPKKVDDEFFGDDSGGDDESNDEVPSKPQKGKKDKKDQKSRQTTPPPAATKEELALLAVPDGPGDSEPRHFDMRAVLKAEKAAKLKGKKHHKRKGKRADDDNDEKEDGSGFQINVKDDRFRALHEDHQFAIDPSNPQFKATKSMAALLSERSKRRKEKDWAAEAERNDRARATSESGDAQDIKRLVESVKRKSKNKDGQAMGKRRKVAS</sequence>
<feature type="region of interest" description="Disordered" evidence="5">
    <location>
        <begin position="397"/>
        <end position="617"/>
    </location>
</feature>
<keyword evidence="3" id="KW-0175">Coiled coil</keyword>
<feature type="compositionally biased region" description="Basic and acidic residues" evidence="5">
    <location>
        <begin position="126"/>
        <end position="141"/>
    </location>
</feature>
<feature type="compositionally biased region" description="Acidic residues" evidence="5">
    <location>
        <begin position="109"/>
        <end position="121"/>
    </location>
</feature>
<accession>A0A067MMS6</accession>
<dbReference type="EMBL" id="KL198047">
    <property type="protein sequence ID" value="KDQ12856.1"/>
    <property type="molecule type" value="Genomic_DNA"/>
</dbReference>
<evidence type="ECO:0000256" key="5">
    <source>
        <dbReference type="SAM" id="MobiDB-lite"/>
    </source>
</evidence>
<feature type="compositionally biased region" description="Basic and acidic residues" evidence="5">
    <location>
        <begin position="570"/>
        <end position="587"/>
    </location>
</feature>
<evidence type="ECO:0000256" key="2">
    <source>
        <dbReference type="ARBA" id="ARBA00009087"/>
    </source>
</evidence>
<evidence type="ECO:0000256" key="1">
    <source>
        <dbReference type="ARBA" id="ARBA00004604"/>
    </source>
</evidence>
<feature type="domain" description="NUC153" evidence="6">
    <location>
        <begin position="621"/>
        <end position="648"/>
    </location>
</feature>
<comment type="similarity">
    <text evidence="2">Belongs to the ESF1 family.</text>
</comment>
<dbReference type="STRING" id="930990.A0A067MMS6"/>
<feature type="compositionally biased region" description="Basic residues" evidence="5">
    <location>
        <begin position="588"/>
        <end position="600"/>
    </location>
</feature>
<protein>
    <submittedName>
        <fullName evidence="8">Uncharacterized protein</fullName>
    </submittedName>
</protein>
<dbReference type="PANTHER" id="PTHR12202">
    <property type="entry name" value="ESF1 HOMOLOG"/>
    <property type="match status" value="1"/>
</dbReference>
<reference evidence="9" key="1">
    <citation type="journal article" date="2014" name="Proc. Natl. Acad. Sci. U.S.A.">
        <title>Extensive sampling of basidiomycete genomes demonstrates inadequacy of the white-rot/brown-rot paradigm for wood decay fungi.</title>
        <authorList>
            <person name="Riley R."/>
            <person name="Salamov A.A."/>
            <person name="Brown D.W."/>
            <person name="Nagy L.G."/>
            <person name="Floudas D."/>
            <person name="Held B.W."/>
            <person name="Levasseur A."/>
            <person name="Lombard V."/>
            <person name="Morin E."/>
            <person name="Otillar R."/>
            <person name="Lindquist E.A."/>
            <person name="Sun H."/>
            <person name="LaButti K.M."/>
            <person name="Schmutz J."/>
            <person name="Jabbour D."/>
            <person name="Luo H."/>
            <person name="Baker S.E."/>
            <person name="Pisabarro A.G."/>
            <person name="Walton J.D."/>
            <person name="Blanchette R.A."/>
            <person name="Henrissat B."/>
            <person name="Martin F."/>
            <person name="Cullen D."/>
            <person name="Hibbett D.S."/>
            <person name="Grigoriev I.V."/>
        </authorList>
    </citation>
    <scope>NUCLEOTIDE SEQUENCE [LARGE SCALE GENOMIC DNA]</scope>
    <source>
        <strain evidence="9">FD-172 SS1</strain>
    </source>
</reference>